<gene>
    <name evidence="2" type="ORF">COV06_03020</name>
</gene>
<evidence type="ECO:0000313" key="3">
    <source>
        <dbReference type="Proteomes" id="UP000230084"/>
    </source>
</evidence>
<dbReference type="InterPro" id="IPR036388">
    <property type="entry name" value="WH-like_DNA-bd_sf"/>
</dbReference>
<dbReference type="Pfam" id="PF01978">
    <property type="entry name" value="TrmB"/>
    <property type="match status" value="1"/>
</dbReference>
<name>A0A2H0RLU2_9BACT</name>
<evidence type="ECO:0000313" key="2">
    <source>
        <dbReference type="EMBL" id="PIR47407.1"/>
    </source>
</evidence>
<dbReference type="SUPFAM" id="SSF46785">
    <property type="entry name" value="Winged helix' DNA-binding domain"/>
    <property type="match status" value="1"/>
</dbReference>
<sequence length="244" mass="27311">MDIQNELKQLDLTKTEILLYLYLLESGLSTPPQIAKGTGIARTNTYNVLQSLIGMGLIEEHLEGHKRAYIARDPQALLDTLNRKKEALTRVLPDLRALHVTQKNKPKIRFNDGWESVKEIYRQSTVGKELFAIGSTKRLVELDKPFFSEFEKSLLLKGTILHDIVTASSREVAEGSTSVELKGLYDLTVLPPEYGEMATDILIWGDNVALISLQEPIFGTIITSPAIAESFRLVARVMSRSLQS</sequence>
<proteinExistence type="predicted"/>
<accession>A0A2H0RLU2</accession>
<dbReference type="Gene3D" id="1.10.10.10">
    <property type="entry name" value="Winged helix-like DNA-binding domain superfamily/Winged helix DNA-binding domain"/>
    <property type="match status" value="1"/>
</dbReference>
<dbReference type="InterPro" id="IPR051797">
    <property type="entry name" value="TrmB-like"/>
</dbReference>
<comment type="caution">
    <text evidence="2">The sequence shown here is derived from an EMBL/GenBank/DDBJ whole genome shotgun (WGS) entry which is preliminary data.</text>
</comment>
<protein>
    <recommendedName>
        <fullName evidence="1">Transcription regulator TrmB N-terminal domain-containing protein</fullName>
    </recommendedName>
</protein>
<dbReference type="Proteomes" id="UP000230084">
    <property type="component" value="Unassembled WGS sequence"/>
</dbReference>
<dbReference type="InterPro" id="IPR002831">
    <property type="entry name" value="Tscrpt_reg_TrmB_N"/>
</dbReference>
<dbReference type="AlphaFoldDB" id="A0A2H0RLU2"/>
<evidence type="ECO:0000259" key="1">
    <source>
        <dbReference type="Pfam" id="PF01978"/>
    </source>
</evidence>
<dbReference type="PANTHER" id="PTHR34293">
    <property type="entry name" value="HTH-TYPE TRANSCRIPTIONAL REGULATOR TRMBL2"/>
    <property type="match status" value="1"/>
</dbReference>
<organism evidence="2 3">
    <name type="scientific">Candidatus Uhrbacteria bacterium CG10_big_fil_rev_8_21_14_0_10_50_16</name>
    <dbReference type="NCBI Taxonomy" id="1975039"/>
    <lineage>
        <taxon>Bacteria</taxon>
        <taxon>Candidatus Uhriibacteriota</taxon>
    </lineage>
</organism>
<reference evidence="2 3" key="1">
    <citation type="submission" date="2017-09" db="EMBL/GenBank/DDBJ databases">
        <title>Depth-based differentiation of microbial function through sediment-hosted aquifers and enrichment of novel symbionts in the deep terrestrial subsurface.</title>
        <authorList>
            <person name="Probst A.J."/>
            <person name="Ladd B."/>
            <person name="Jarett J.K."/>
            <person name="Geller-Mcgrath D.E."/>
            <person name="Sieber C.M."/>
            <person name="Emerson J.B."/>
            <person name="Anantharaman K."/>
            <person name="Thomas B.C."/>
            <person name="Malmstrom R."/>
            <person name="Stieglmeier M."/>
            <person name="Klingl A."/>
            <person name="Woyke T."/>
            <person name="Ryan C.M."/>
            <person name="Banfield J.F."/>
        </authorList>
    </citation>
    <scope>NUCLEOTIDE SEQUENCE [LARGE SCALE GENOMIC DNA]</scope>
    <source>
        <strain evidence="2">CG10_big_fil_rev_8_21_14_0_10_50_16</strain>
    </source>
</reference>
<dbReference type="PANTHER" id="PTHR34293:SF1">
    <property type="entry name" value="HTH-TYPE TRANSCRIPTIONAL REGULATOR TRMBL2"/>
    <property type="match status" value="1"/>
</dbReference>
<dbReference type="InterPro" id="IPR036390">
    <property type="entry name" value="WH_DNA-bd_sf"/>
</dbReference>
<dbReference type="EMBL" id="PCYM01000006">
    <property type="protein sequence ID" value="PIR47407.1"/>
    <property type="molecule type" value="Genomic_DNA"/>
</dbReference>
<feature type="domain" description="Transcription regulator TrmB N-terminal" evidence="1">
    <location>
        <begin position="7"/>
        <end position="74"/>
    </location>
</feature>